<comment type="caution">
    <text evidence="3">The sequence shown here is derived from an EMBL/GenBank/DDBJ whole genome shotgun (WGS) entry which is preliminary data.</text>
</comment>
<proteinExistence type="predicted"/>
<dbReference type="SUPFAM" id="SSF103025">
    <property type="entry name" value="Folate-binding domain"/>
    <property type="match status" value="1"/>
</dbReference>
<keyword evidence="4" id="KW-1185">Reference proteome</keyword>
<dbReference type="EMBL" id="JADEWC010000050">
    <property type="protein sequence ID" value="MBE9223804.1"/>
    <property type="molecule type" value="Genomic_DNA"/>
</dbReference>
<dbReference type="PANTHER" id="PTHR43757">
    <property type="entry name" value="AMINOMETHYLTRANSFERASE"/>
    <property type="match status" value="1"/>
</dbReference>
<dbReference type="InterPro" id="IPR017703">
    <property type="entry name" value="YgfZ/GCV_T_CS"/>
</dbReference>
<dbReference type="Gene3D" id="3.30.1360.120">
    <property type="entry name" value="Probable tRNA modification gtpase trme, domain 1"/>
    <property type="match status" value="1"/>
</dbReference>
<accession>A0ABR9VAC6</accession>
<dbReference type="PIRSF" id="PIRSF006487">
    <property type="entry name" value="GcvT"/>
    <property type="match status" value="1"/>
</dbReference>
<evidence type="ECO:0000256" key="1">
    <source>
        <dbReference type="ARBA" id="ARBA00022946"/>
    </source>
</evidence>
<dbReference type="PANTHER" id="PTHR43757:SF14">
    <property type="entry name" value="GLYCINE CLEAVAGE T-PROTEIN FAMILY"/>
    <property type="match status" value="1"/>
</dbReference>
<feature type="domain" description="GCVT N-terminal" evidence="2">
    <location>
        <begin position="38"/>
        <end position="254"/>
    </location>
</feature>
<name>A0ABR9VAC6_9CHRO</name>
<dbReference type="Proteomes" id="UP000654604">
    <property type="component" value="Unassembled WGS sequence"/>
</dbReference>
<organism evidence="3 4">
    <name type="scientific">Cyanobacterium stanieri LEGE 03274</name>
    <dbReference type="NCBI Taxonomy" id="1828756"/>
    <lineage>
        <taxon>Bacteria</taxon>
        <taxon>Bacillati</taxon>
        <taxon>Cyanobacteriota</taxon>
        <taxon>Cyanophyceae</taxon>
        <taxon>Oscillatoriophycideae</taxon>
        <taxon>Chroococcales</taxon>
        <taxon>Geminocystaceae</taxon>
        <taxon>Cyanobacterium</taxon>
    </lineage>
</organism>
<dbReference type="InterPro" id="IPR028896">
    <property type="entry name" value="GcvT/YgfZ/DmdA"/>
</dbReference>
<dbReference type="Pfam" id="PF01571">
    <property type="entry name" value="GCV_T"/>
    <property type="match status" value="1"/>
</dbReference>
<protein>
    <submittedName>
        <fullName evidence="3">Folate-binding protein YgfZ</fullName>
    </submittedName>
</protein>
<keyword evidence="1" id="KW-0809">Transit peptide</keyword>
<dbReference type="InterPro" id="IPR027266">
    <property type="entry name" value="TrmE/GcvT-like"/>
</dbReference>
<evidence type="ECO:0000313" key="3">
    <source>
        <dbReference type="EMBL" id="MBE9223804.1"/>
    </source>
</evidence>
<dbReference type="RefSeq" id="WP_193802021.1">
    <property type="nucleotide sequence ID" value="NZ_JADEWC010000050.1"/>
</dbReference>
<evidence type="ECO:0000259" key="2">
    <source>
        <dbReference type="Pfam" id="PF01571"/>
    </source>
</evidence>
<gene>
    <name evidence="3" type="ORF">IQ215_13965</name>
</gene>
<sequence>MTSLQDLQKAQGAIFLPSHNTPSSFNNNSMVFNQELDIVALCDRTDVGIIKVSGEDRLSFIHNQTTNKIQSLKSGEGAMSVFVNSTGRTIDLVTVIVQEEELLILTSPQQNKPLMEWMDRYIFPFDKVKLEDLTGKYAIFNLMGEKSPEILAQWVTESQLNAPEYHHFPMNIDNVKSTLVVGSGLKIKGYTLIIPQEKASTVWEKITSKNVTPIGNQEYETLRILQGKPTPNHELTTDYNPLEAGLWDTISFDKGCYIGQETIARLNTYKGVKQRLWGIKFPSSVDLSENDVITLDGQKIGTITSHCDTSEGIFTLGYIRTKAGGEGLKVTVNDVEGEVVSLPFVHHPEG</sequence>
<dbReference type="NCBIfam" id="TIGR03317">
    <property type="entry name" value="ygfZ_signature"/>
    <property type="match status" value="1"/>
</dbReference>
<evidence type="ECO:0000313" key="4">
    <source>
        <dbReference type="Proteomes" id="UP000654604"/>
    </source>
</evidence>
<dbReference type="InterPro" id="IPR006222">
    <property type="entry name" value="GCVT_N"/>
</dbReference>
<reference evidence="3 4" key="1">
    <citation type="submission" date="2020-10" db="EMBL/GenBank/DDBJ databases">
        <authorList>
            <person name="Castelo-Branco R."/>
            <person name="Eusebio N."/>
            <person name="Adriana R."/>
            <person name="Vieira A."/>
            <person name="Brugerolle De Fraissinette N."/>
            <person name="Rezende De Castro R."/>
            <person name="Schneider M.P."/>
            <person name="Vasconcelos V."/>
            <person name="Leao P.N."/>
        </authorList>
    </citation>
    <scope>NUCLEOTIDE SEQUENCE [LARGE SCALE GENOMIC DNA]</scope>
    <source>
        <strain evidence="3 4">LEGE 03274</strain>
    </source>
</reference>